<feature type="domain" description="Serine hydrolase" evidence="2">
    <location>
        <begin position="6"/>
        <end position="224"/>
    </location>
</feature>
<dbReference type="SUPFAM" id="SSF53474">
    <property type="entry name" value="alpha/beta-Hydrolases"/>
    <property type="match status" value="1"/>
</dbReference>
<name>A0A8K0F2V5_ANDGO</name>
<comment type="caution">
    <text evidence="3">The sequence shown here is derived from an EMBL/GenBank/DDBJ whole genome shotgun (WGS) entry which is preliminary data.</text>
</comment>
<dbReference type="AlphaFoldDB" id="A0A8K0F2V5"/>
<dbReference type="GO" id="GO:0016787">
    <property type="term" value="F:hydrolase activity"/>
    <property type="evidence" value="ECO:0007669"/>
    <property type="project" value="UniProtKB-KW"/>
</dbReference>
<organism evidence="3 4">
    <name type="scientific">Andalucia godoyi</name>
    <name type="common">Flagellate</name>
    <dbReference type="NCBI Taxonomy" id="505711"/>
    <lineage>
        <taxon>Eukaryota</taxon>
        <taxon>Discoba</taxon>
        <taxon>Jakobida</taxon>
        <taxon>Andalucina</taxon>
        <taxon>Andaluciidae</taxon>
        <taxon>Andalucia</taxon>
    </lineage>
</organism>
<dbReference type="InterPro" id="IPR029058">
    <property type="entry name" value="AB_hydrolase_fold"/>
</dbReference>
<dbReference type="Pfam" id="PF03959">
    <property type="entry name" value="FSH1"/>
    <property type="match status" value="1"/>
</dbReference>
<dbReference type="Gene3D" id="3.40.50.1820">
    <property type="entry name" value="alpha/beta hydrolase"/>
    <property type="match status" value="1"/>
</dbReference>
<dbReference type="OrthoDB" id="414698at2759"/>
<keyword evidence="1 3" id="KW-0378">Hydrolase</keyword>
<dbReference type="InterPro" id="IPR050593">
    <property type="entry name" value="LovG"/>
</dbReference>
<dbReference type="GO" id="GO:0005737">
    <property type="term" value="C:cytoplasm"/>
    <property type="evidence" value="ECO:0007669"/>
    <property type="project" value="TreeGrafter"/>
</dbReference>
<dbReference type="Proteomes" id="UP000799049">
    <property type="component" value="Unassembled WGS sequence"/>
</dbReference>
<reference evidence="3" key="1">
    <citation type="submission" date="2019-09" db="EMBL/GenBank/DDBJ databases">
        <title>The Mitochondrial Proteome of the Jakobid, Andalucia godoyi, a Protist With the Most Gene-Rich and Bacteria-Like Mitochondrial Genome.</title>
        <authorList>
            <person name="Gray M.W."/>
            <person name="Burger G."/>
            <person name="Derelle R."/>
            <person name="Klimes V."/>
            <person name="Leger M."/>
            <person name="Sarrasin M."/>
            <person name="Vlcek C."/>
            <person name="Roger A.J."/>
            <person name="Elias M."/>
            <person name="Lang B.F."/>
        </authorList>
    </citation>
    <scope>NUCLEOTIDE SEQUENCE</scope>
    <source>
        <strain evidence="3">And28</strain>
    </source>
</reference>
<evidence type="ECO:0000256" key="1">
    <source>
        <dbReference type="ARBA" id="ARBA00022801"/>
    </source>
</evidence>
<accession>A0A8K0F2V5</accession>
<evidence type="ECO:0000313" key="3">
    <source>
        <dbReference type="EMBL" id="KAF0852780.1"/>
    </source>
</evidence>
<dbReference type="GO" id="GO:0005634">
    <property type="term" value="C:nucleus"/>
    <property type="evidence" value="ECO:0007669"/>
    <property type="project" value="TreeGrafter"/>
</dbReference>
<dbReference type="InterPro" id="IPR005645">
    <property type="entry name" value="FSH-like_dom"/>
</dbReference>
<protein>
    <submittedName>
        <fullName evidence="3">Mitochondrial serine hydrolase (FSH1)</fullName>
    </submittedName>
</protein>
<dbReference type="EMBL" id="VRVR01000016">
    <property type="protein sequence ID" value="KAF0852780.1"/>
    <property type="molecule type" value="Genomic_DNA"/>
</dbReference>
<dbReference type="PANTHER" id="PTHR48070:SF6">
    <property type="entry name" value="ESTERASE OVCA2"/>
    <property type="match status" value="1"/>
</dbReference>
<gene>
    <name evidence="3" type="ORF">ANDGO_01006</name>
</gene>
<evidence type="ECO:0000259" key="2">
    <source>
        <dbReference type="Pfam" id="PF03959"/>
    </source>
</evidence>
<evidence type="ECO:0000313" key="4">
    <source>
        <dbReference type="Proteomes" id="UP000799049"/>
    </source>
</evidence>
<proteinExistence type="predicted"/>
<sequence>MSSPARKLRILCFHGFRQNASGFRGRLGALRKYLKSYADLEFLEAPHDMQETVVDETTGEVKAVNRRTWWKFEEVEIANPEATHGADQPATIRTYVYHGVEDAVQAVQAYNLSAGPFDGILGFSQGAAFASYLVATNALPASVKFMILVSGFVPRAQAVSHLYPATNQSVDVSPFSIPTLHVVGETDDLIPPKESQKLVDCFADAILVKHSGGHYVPTTAGCVNAYRNLCARFMENPPALVEPDQPQMDSSL</sequence>
<keyword evidence="4" id="KW-1185">Reference proteome</keyword>
<dbReference type="PANTHER" id="PTHR48070">
    <property type="entry name" value="ESTERASE OVCA2"/>
    <property type="match status" value="1"/>
</dbReference>